<evidence type="ECO:0000313" key="8">
    <source>
        <dbReference type="Proteomes" id="UP001500889"/>
    </source>
</evidence>
<organism evidence="7 8">
    <name type="scientific">Drosophila madeirensis</name>
    <name type="common">Fruit fly</name>
    <dbReference type="NCBI Taxonomy" id="30013"/>
    <lineage>
        <taxon>Eukaryota</taxon>
        <taxon>Metazoa</taxon>
        <taxon>Ecdysozoa</taxon>
        <taxon>Arthropoda</taxon>
        <taxon>Hexapoda</taxon>
        <taxon>Insecta</taxon>
        <taxon>Pterygota</taxon>
        <taxon>Neoptera</taxon>
        <taxon>Endopterygota</taxon>
        <taxon>Diptera</taxon>
        <taxon>Brachycera</taxon>
        <taxon>Muscomorpha</taxon>
        <taxon>Ephydroidea</taxon>
        <taxon>Drosophilidae</taxon>
        <taxon>Drosophila</taxon>
        <taxon>Sophophora</taxon>
    </lineage>
</organism>
<dbReference type="InterPro" id="IPR002893">
    <property type="entry name" value="Znf_MYND"/>
</dbReference>
<dbReference type="PANTHER" id="PTHR16442">
    <property type="entry name" value="RING FINGER PROTEIN 17"/>
    <property type="match status" value="1"/>
</dbReference>
<dbReference type="EMBL" id="AP029263">
    <property type="protein sequence ID" value="BFF90526.1"/>
    <property type="molecule type" value="Genomic_DNA"/>
</dbReference>
<dbReference type="CDD" id="cd20379">
    <property type="entry name" value="Tudor_dTUD-like"/>
    <property type="match status" value="1"/>
</dbReference>
<dbReference type="Proteomes" id="UP001500889">
    <property type="component" value="Chromosome O"/>
</dbReference>
<feature type="domain" description="MYND-type" evidence="6">
    <location>
        <begin position="10"/>
        <end position="45"/>
    </location>
</feature>
<evidence type="ECO:0008006" key="9">
    <source>
        <dbReference type="Google" id="ProtNLM"/>
    </source>
</evidence>
<keyword evidence="3" id="KW-0862">Zinc</keyword>
<keyword evidence="8" id="KW-1185">Reference proteome</keyword>
<evidence type="ECO:0000256" key="3">
    <source>
        <dbReference type="ARBA" id="ARBA00022833"/>
    </source>
</evidence>
<evidence type="ECO:0000259" key="6">
    <source>
        <dbReference type="PROSITE" id="PS50865"/>
    </source>
</evidence>
<accession>A0AAU9F5Z0</accession>
<dbReference type="SMART" id="SM00333">
    <property type="entry name" value="TUDOR"/>
    <property type="match status" value="2"/>
</dbReference>
<feature type="domain" description="Tudor" evidence="5">
    <location>
        <begin position="820"/>
        <end position="878"/>
    </location>
</feature>
<evidence type="ECO:0000256" key="1">
    <source>
        <dbReference type="ARBA" id="ARBA00022723"/>
    </source>
</evidence>
<dbReference type="PROSITE" id="PS50304">
    <property type="entry name" value="TUDOR"/>
    <property type="match status" value="1"/>
</dbReference>
<dbReference type="Pfam" id="PF01753">
    <property type="entry name" value="zf-MYND"/>
    <property type="match status" value="1"/>
</dbReference>
<dbReference type="Pfam" id="PF00567">
    <property type="entry name" value="TUDOR"/>
    <property type="match status" value="3"/>
</dbReference>
<evidence type="ECO:0000259" key="5">
    <source>
        <dbReference type="PROSITE" id="PS50304"/>
    </source>
</evidence>
<keyword evidence="1" id="KW-0479">Metal-binding</keyword>
<dbReference type="AlphaFoldDB" id="A0AAU9F5Z0"/>
<keyword evidence="2 4" id="KW-0863">Zinc-finger</keyword>
<dbReference type="SUPFAM" id="SSF144232">
    <property type="entry name" value="HIT/MYND zinc finger-like"/>
    <property type="match status" value="1"/>
</dbReference>
<dbReference type="InterPro" id="IPR002999">
    <property type="entry name" value="Tudor"/>
</dbReference>
<evidence type="ECO:0000256" key="4">
    <source>
        <dbReference type="PROSITE-ProRule" id="PRU00134"/>
    </source>
</evidence>
<proteinExistence type="predicted"/>
<sequence length="937" mass="104139">MSTVAADKFCAVCGDSAALMCERCMEPYCNRNCQAADWRRHKYSCIPMPVLVPNINAQCLEEQQLSAKPLVSKPNHGAIPKSNPKPINKEVKTVGPVSASSPVKSVGSPTAVSPEQLSSVWRETFLPPLNDFFECRVTHMKSDGVIWVVDVANIELMEQFNEGMQRVKSMLQLAKCVKEDSLVVVQGEKNIQRGHVLSVDSQSKTAMIRLVDHGSVVDFPFLEIYDPLPRMADIKTFAIQVKLLSNTGVQSNKHLTLRLLGPKTQDCFYPVQLKPKMTIPLNFPIKMLQMNPEVTVVTILEGCLQREEQPIALLQISTIGQINAAMSDKLDGKPSQQQPISGSLQLDTCTTVFLATRTNQGYRRAFLLDVIDAPPTRTFLVYEMDEGRISITTDVRRIPSELLGHPIQTFAMKLNDKAQQPPLKELLESCGPDFTVKLRLESIQGQEKVRRVSAALLSKGKQMAEVELNTFMGEVSTVGHKYWREAIENGTLVRITNIVDYKEFFISSMETLLYANLFKRMEKKCRPFGPSDQILIGSIVLVASPKLGHFRGTVCGVENDFFSVYNIDTGTTYLVESQFLRMSCRFLENMPVSLSRVQLKSVCDVPECAVIPKNAGCELMKEFLAENVEFRVEFVGSSTQLVDLHSGSGEATSLALRILPLMFTPVSFKSQEVAAAEPAPLAVPASVSAPAPAKVAAPATVPAPAVVPKELTVKTRPAASEMSNELLPPLPLSPPASPIIATKEPQQQFQRFFYKDVPKILIPLGERIDAFLLNASELSKSGYITACHFKNDDESVYFQDLFSLINSEGKSSHPNIENYIPCVGEMCLSMFSEDNSWYRGICEEIIGDKARVLYCDFGNWEIVSFKNLKPISSRLVQGIIATKCYVEGYEKSQKFSLWEEHIKTNLHVLCRVKEGPDSNSRTITIPDLDKLVTQKTS</sequence>
<dbReference type="FunFam" id="2.30.30.140:FF:000018">
    <property type="entry name" value="Serine/threonine-protein kinase 31"/>
    <property type="match status" value="1"/>
</dbReference>
<dbReference type="PANTHER" id="PTHR16442:SF1">
    <property type="entry name" value="RING FINGER PROTEIN 17"/>
    <property type="match status" value="1"/>
</dbReference>
<dbReference type="Gene3D" id="6.10.140.2220">
    <property type="match status" value="1"/>
</dbReference>
<gene>
    <name evidence="7" type="ORF">DMAD_09032</name>
</gene>
<name>A0AAU9F5Z0_DROMD</name>
<protein>
    <recommendedName>
        <fullName evidence="9">Tudor domain-containing protein 1</fullName>
    </recommendedName>
</protein>
<evidence type="ECO:0000256" key="2">
    <source>
        <dbReference type="ARBA" id="ARBA00022771"/>
    </source>
</evidence>
<dbReference type="PROSITE" id="PS50865">
    <property type="entry name" value="ZF_MYND_2"/>
    <property type="match status" value="1"/>
</dbReference>
<evidence type="ECO:0000313" key="7">
    <source>
        <dbReference type="EMBL" id="BFF90526.1"/>
    </source>
</evidence>
<reference evidence="7 8" key="1">
    <citation type="submission" date="2024-02" db="EMBL/GenBank/DDBJ databases">
        <title>A chromosome-level genome assembly of Drosophila madeirensis, a fruit fly species endemic to Madeira island.</title>
        <authorList>
            <person name="Tomihara K."/>
            <person name="Llopart A."/>
            <person name="Yamamoto D."/>
        </authorList>
    </citation>
    <scope>NUCLEOTIDE SEQUENCE [LARGE SCALE GENOMIC DNA]</scope>
    <source>
        <strain evidence="7 8">RF1</strain>
    </source>
</reference>
<dbReference type="Gene3D" id="2.30.30.140">
    <property type="match status" value="1"/>
</dbReference>
<dbReference type="GO" id="GO:0008270">
    <property type="term" value="F:zinc ion binding"/>
    <property type="evidence" value="ECO:0007669"/>
    <property type="project" value="UniProtKB-KW"/>
</dbReference>
<dbReference type="SUPFAM" id="SSF63748">
    <property type="entry name" value="Tudor/PWWP/MBT"/>
    <property type="match status" value="2"/>
</dbReference>